<keyword evidence="2" id="KW-1185">Reference proteome</keyword>
<accession>A0A4V2Q1X4</accession>
<dbReference type="AlphaFoldDB" id="A0A4V2Q1X4"/>
<name>A0A4V2Q1X4_9RHOB</name>
<evidence type="ECO:0000313" key="2">
    <source>
        <dbReference type="Proteomes" id="UP000295673"/>
    </source>
</evidence>
<comment type="caution">
    <text evidence="1">The sequence shown here is derived from an EMBL/GenBank/DDBJ whole genome shotgun (WGS) entry which is preliminary data.</text>
</comment>
<gene>
    <name evidence="1" type="ORF">BXY66_3486</name>
</gene>
<evidence type="ECO:0000313" key="1">
    <source>
        <dbReference type="EMBL" id="TCK99782.1"/>
    </source>
</evidence>
<organism evidence="1 2">
    <name type="scientific">Shimia isoporae</name>
    <dbReference type="NCBI Taxonomy" id="647720"/>
    <lineage>
        <taxon>Bacteria</taxon>
        <taxon>Pseudomonadati</taxon>
        <taxon>Pseudomonadota</taxon>
        <taxon>Alphaproteobacteria</taxon>
        <taxon>Rhodobacterales</taxon>
        <taxon>Roseobacteraceae</taxon>
    </lineage>
</organism>
<proteinExistence type="predicted"/>
<reference evidence="1 2" key="1">
    <citation type="submission" date="2019-03" db="EMBL/GenBank/DDBJ databases">
        <title>Genomic Encyclopedia of Archaeal and Bacterial Type Strains, Phase II (KMG-II): from individual species to whole genera.</title>
        <authorList>
            <person name="Goeker M."/>
        </authorList>
    </citation>
    <scope>NUCLEOTIDE SEQUENCE [LARGE SCALE GENOMIC DNA]</scope>
    <source>
        <strain evidence="1 2">DSM 26433</strain>
    </source>
</reference>
<sequence>MPLKCGFFGAIVIFYNSAGAPVPHQILSNLLYIFMNIYIDTIEYAPAGIT</sequence>
<protein>
    <submittedName>
        <fullName evidence="1">Uncharacterized protein</fullName>
    </submittedName>
</protein>
<dbReference type="EMBL" id="SMGR01000004">
    <property type="protein sequence ID" value="TCK99782.1"/>
    <property type="molecule type" value="Genomic_DNA"/>
</dbReference>
<dbReference type="Proteomes" id="UP000295673">
    <property type="component" value="Unassembled WGS sequence"/>
</dbReference>